<accession>A0AA37BLV2</accession>
<reference evidence="1" key="1">
    <citation type="journal article" date="2014" name="Int. J. Syst. Evol. Microbiol.">
        <title>Complete genome sequence of Corynebacterium casei LMG S-19264T (=DSM 44701T), isolated from a smear-ripened cheese.</title>
        <authorList>
            <consortium name="US DOE Joint Genome Institute (JGI-PGF)"/>
            <person name="Walter F."/>
            <person name="Albersmeier A."/>
            <person name="Kalinowski J."/>
            <person name="Ruckert C."/>
        </authorList>
    </citation>
    <scope>NUCLEOTIDE SEQUENCE</scope>
    <source>
        <strain evidence="1">JCM 3093</strain>
    </source>
</reference>
<gene>
    <name evidence="1" type="ORF">GCM10010126_57690</name>
</gene>
<evidence type="ECO:0000313" key="1">
    <source>
        <dbReference type="EMBL" id="GGK90718.1"/>
    </source>
</evidence>
<name>A0AA37BLV2_9ACTN</name>
<dbReference type="EMBL" id="BMQD01000023">
    <property type="protein sequence ID" value="GGK90718.1"/>
    <property type="molecule type" value="Genomic_DNA"/>
</dbReference>
<comment type="caution">
    <text evidence="1">The sequence shown here is derived from an EMBL/GenBank/DDBJ whole genome shotgun (WGS) entry which is preliminary data.</text>
</comment>
<reference evidence="1" key="2">
    <citation type="submission" date="2022-09" db="EMBL/GenBank/DDBJ databases">
        <authorList>
            <person name="Sun Q."/>
            <person name="Ohkuma M."/>
        </authorList>
    </citation>
    <scope>NUCLEOTIDE SEQUENCE</scope>
    <source>
        <strain evidence="1">JCM 3093</strain>
    </source>
</reference>
<dbReference type="RefSeq" id="WP_191897567.1">
    <property type="nucleotide sequence ID" value="NZ_BMQD01000023.1"/>
</dbReference>
<proteinExistence type="predicted"/>
<evidence type="ECO:0000313" key="2">
    <source>
        <dbReference type="Proteomes" id="UP000627984"/>
    </source>
</evidence>
<organism evidence="1 2">
    <name type="scientific">Planomonospora parontospora</name>
    <dbReference type="NCBI Taxonomy" id="58119"/>
    <lineage>
        <taxon>Bacteria</taxon>
        <taxon>Bacillati</taxon>
        <taxon>Actinomycetota</taxon>
        <taxon>Actinomycetes</taxon>
        <taxon>Streptosporangiales</taxon>
        <taxon>Streptosporangiaceae</taxon>
        <taxon>Planomonospora</taxon>
    </lineage>
</organism>
<dbReference type="Proteomes" id="UP000627984">
    <property type="component" value="Unassembled WGS sequence"/>
</dbReference>
<sequence length="209" mass="23077">MLITHHRTASRCHLDPAGILTTPAGVWTLVGRRRPDGDLDVIVRRTPRDARDADRYFGYRLSVVDATWRQVDMFWSRLDQAAADIGCGTAFANVVSPYLLSLLSLATPRAAEHSTGHGEPAAARNTRSFRGGWTSTTPHVLAVEEVTVEHRRLDSDLYLLPRPTHVLAEGDAFGTLVKVWTSNRIPHADLTRAGHALAAEHGLTYRGNR</sequence>
<protein>
    <submittedName>
        <fullName evidence="1">Uncharacterized protein</fullName>
    </submittedName>
</protein>
<dbReference type="AlphaFoldDB" id="A0AA37BLV2"/>